<feature type="transmembrane region" description="Helical" evidence="1">
    <location>
        <begin position="106"/>
        <end position="123"/>
    </location>
</feature>
<feature type="transmembrane region" description="Helical" evidence="1">
    <location>
        <begin position="73"/>
        <end position="94"/>
    </location>
</feature>
<comment type="caution">
    <text evidence="2">The sequence shown here is derived from an EMBL/GenBank/DDBJ whole genome shotgun (WGS) entry which is preliminary data.</text>
</comment>
<dbReference type="AlphaFoldDB" id="A0A511UXN7"/>
<keyword evidence="3" id="KW-1185">Reference proteome</keyword>
<keyword evidence="1" id="KW-1133">Transmembrane helix</keyword>
<name>A0A511UXN7_9BACI</name>
<dbReference type="EMBL" id="BJXW01000015">
    <property type="protein sequence ID" value="GEN31384.1"/>
    <property type="molecule type" value="Genomic_DNA"/>
</dbReference>
<organism evidence="2 3">
    <name type="scientific">Cerasibacillus quisquiliarum</name>
    <dbReference type="NCBI Taxonomy" id="227865"/>
    <lineage>
        <taxon>Bacteria</taxon>
        <taxon>Bacillati</taxon>
        <taxon>Bacillota</taxon>
        <taxon>Bacilli</taxon>
        <taxon>Bacillales</taxon>
        <taxon>Bacillaceae</taxon>
        <taxon>Cerasibacillus</taxon>
    </lineage>
</organism>
<dbReference type="RefSeq" id="WP_174771669.1">
    <property type="nucleotide sequence ID" value="NZ_BJXW01000015.1"/>
</dbReference>
<feature type="transmembrane region" description="Helical" evidence="1">
    <location>
        <begin position="47"/>
        <end position="67"/>
    </location>
</feature>
<accession>A0A511UXN7</accession>
<reference evidence="2 3" key="1">
    <citation type="submission" date="2019-07" db="EMBL/GenBank/DDBJ databases">
        <title>Whole genome shotgun sequence of Cerasibacillus quisquiliarum NBRC 102429.</title>
        <authorList>
            <person name="Hosoyama A."/>
            <person name="Uohara A."/>
            <person name="Ohji S."/>
            <person name="Ichikawa N."/>
        </authorList>
    </citation>
    <scope>NUCLEOTIDE SEQUENCE [LARGE SCALE GENOMIC DNA]</scope>
    <source>
        <strain evidence="2 3">NBRC 102429</strain>
    </source>
</reference>
<dbReference type="Proteomes" id="UP000321491">
    <property type="component" value="Unassembled WGS sequence"/>
</dbReference>
<gene>
    <name evidence="2" type="ORF">CQU01_16220</name>
</gene>
<feature type="transmembrane region" description="Helical" evidence="1">
    <location>
        <begin position="190"/>
        <end position="209"/>
    </location>
</feature>
<feature type="transmembrane region" description="Helical" evidence="1">
    <location>
        <begin position="135"/>
        <end position="152"/>
    </location>
</feature>
<proteinExistence type="predicted"/>
<sequence>MTAAVWKLGSIGIIVFSLIMGFIFYYVMSPAHKKEKKKHLEETTSLLINFIIFIWLGKILVNINIFIEDPLAILAYPSDSNAFYIAVLLTALQIIYKTKRKQFDSMTWFVSFVPIFIFGSFVYEFIQKVVFNNSIGFHSIVFHAGILILYVIRQGKDEKNALSLLMMLLWSIGQLLLAFIMPYASLFGYLMAPWFLVILIVLFITLFIYEKRKVS</sequence>
<keyword evidence="1" id="KW-0472">Membrane</keyword>
<feature type="transmembrane region" description="Helical" evidence="1">
    <location>
        <begin position="164"/>
        <end position="184"/>
    </location>
</feature>
<evidence type="ECO:0000313" key="3">
    <source>
        <dbReference type="Proteomes" id="UP000321491"/>
    </source>
</evidence>
<evidence type="ECO:0000256" key="1">
    <source>
        <dbReference type="SAM" id="Phobius"/>
    </source>
</evidence>
<evidence type="ECO:0000313" key="2">
    <source>
        <dbReference type="EMBL" id="GEN31384.1"/>
    </source>
</evidence>
<keyword evidence="1" id="KW-0812">Transmembrane</keyword>
<feature type="transmembrane region" description="Helical" evidence="1">
    <location>
        <begin position="6"/>
        <end position="27"/>
    </location>
</feature>
<protein>
    <submittedName>
        <fullName evidence="2">Uncharacterized protein</fullName>
    </submittedName>
</protein>